<dbReference type="AlphaFoldDB" id="A0A9Q3CKG0"/>
<reference evidence="3" key="1">
    <citation type="submission" date="2021-03" db="EMBL/GenBank/DDBJ databases">
        <title>Draft genome sequence of rust myrtle Austropuccinia psidii MF-1, a brazilian biotype.</title>
        <authorList>
            <person name="Quecine M.C."/>
            <person name="Pachon D.M.R."/>
            <person name="Bonatelli M.L."/>
            <person name="Correr F.H."/>
            <person name="Franceschini L.M."/>
            <person name="Leite T.F."/>
            <person name="Margarido G.R.A."/>
            <person name="Almeida C.A."/>
            <person name="Ferrarezi J.A."/>
            <person name="Labate C.A."/>
        </authorList>
    </citation>
    <scope>NUCLEOTIDE SEQUENCE</scope>
    <source>
        <strain evidence="3">MF-1</strain>
    </source>
</reference>
<evidence type="ECO:0000256" key="1">
    <source>
        <dbReference type="SAM" id="MobiDB-lite"/>
    </source>
</evidence>
<keyword evidence="4" id="KW-1185">Reference proteome</keyword>
<evidence type="ECO:0000259" key="2">
    <source>
        <dbReference type="Pfam" id="PF08101"/>
    </source>
</evidence>
<evidence type="ECO:0000313" key="4">
    <source>
        <dbReference type="Proteomes" id="UP000765509"/>
    </source>
</evidence>
<feature type="region of interest" description="Disordered" evidence="1">
    <location>
        <begin position="632"/>
        <end position="666"/>
    </location>
</feature>
<organism evidence="3 4">
    <name type="scientific">Austropuccinia psidii MF-1</name>
    <dbReference type="NCBI Taxonomy" id="1389203"/>
    <lineage>
        <taxon>Eukaryota</taxon>
        <taxon>Fungi</taxon>
        <taxon>Dikarya</taxon>
        <taxon>Basidiomycota</taxon>
        <taxon>Pucciniomycotina</taxon>
        <taxon>Pucciniomycetes</taxon>
        <taxon>Pucciniales</taxon>
        <taxon>Sphaerophragmiaceae</taxon>
        <taxon>Austropuccinia</taxon>
    </lineage>
</organism>
<feature type="region of interest" description="Disordered" evidence="1">
    <location>
        <begin position="751"/>
        <end position="820"/>
    </location>
</feature>
<evidence type="ECO:0000313" key="3">
    <source>
        <dbReference type="EMBL" id="MBW0485347.1"/>
    </source>
</evidence>
<dbReference type="OrthoDB" id="2507456at2759"/>
<feature type="region of interest" description="Disordered" evidence="1">
    <location>
        <begin position="703"/>
        <end position="735"/>
    </location>
</feature>
<proteinExistence type="predicted"/>
<dbReference type="InterPro" id="IPR012965">
    <property type="entry name" value="Msb1/Mug8_dom"/>
</dbReference>
<feature type="region of interest" description="Disordered" evidence="1">
    <location>
        <begin position="921"/>
        <end position="942"/>
    </location>
</feature>
<dbReference type="PANTHER" id="PTHR28093">
    <property type="entry name" value="MORPHOGENESIS-RELATED PROTEIN MSB1"/>
    <property type="match status" value="1"/>
</dbReference>
<dbReference type="InterPro" id="IPR037508">
    <property type="entry name" value="Msb1/Mug8"/>
</dbReference>
<accession>A0A9Q3CKG0</accession>
<dbReference type="PANTHER" id="PTHR28093:SF1">
    <property type="entry name" value="MORPHOGENESIS-RELATED PROTEIN MSB1"/>
    <property type="match status" value="1"/>
</dbReference>
<dbReference type="InterPro" id="IPR008936">
    <property type="entry name" value="Rho_GTPase_activation_prot"/>
</dbReference>
<dbReference type="Pfam" id="PF08101">
    <property type="entry name" value="Msb1-Mug8_dom"/>
    <property type="match status" value="1"/>
</dbReference>
<dbReference type="Proteomes" id="UP000765509">
    <property type="component" value="Unassembled WGS sequence"/>
</dbReference>
<feature type="domain" description="Meiotically up-regulated protein Msb1/Mug8" evidence="2">
    <location>
        <begin position="99"/>
        <end position="525"/>
    </location>
</feature>
<dbReference type="EMBL" id="AVOT02008122">
    <property type="protein sequence ID" value="MBW0485347.1"/>
    <property type="molecule type" value="Genomic_DNA"/>
</dbReference>
<feature type="compositionally biased region" description="Basic residues" evidence="1">
    <location>
        <begin position="720"/>
        <end position="731"/>
    </location>
</feature>
<feature type="compositionally biased region" description="Low complexity" evidence="1">
    <location>
        <begin position="641"/>
        <end position="660"/>
    </location>
</feature>
<feature type="region of interest" description="Disordered" evidence="1">
    <location>
        <begin position="17"/>
        <end position="58"/>
    </location>
</feature>
<sequence length="942" mass="107349">MTSSFFRSLTTITSKSNVHNKSSASNDPQTNQTIATSKSKSHHRPILPSPPNLHIDQFGTSIHHPAPAFLSSNHSNRQAQLIYGYTGLCTHIEIDLLTINQTIQSISQQLKSNGLELPLLFSTRALDVSAHATHSLVKSFLNNQLDFHNEIKISHAHNLSCFLKWILARHINPQGHIGLLRWDQYACWRESEKVSQYPPRFITTDLLSNLHPSISALLSSLLDLFATTSAYSHLNGMTVHKCAAIFGSYIFGLKADSSFEEAYKAWIKYSHGTEHLILAYIRDMKAQSTLGHLPLRMEQSIIGYPNTIPSLVKTHPSAKLEKVTRFRRWVRFPSKNLILQSADWDVKASQTWNRLVLDQNQKPIFSKAYRHLLNIQEIDESNNNQIGSIEPDFEDQQRYRSLVEKQWLGFMDKGFQEPDSNKLEFKLSERQTNGFTKTIKRSTIDWDSFTGNGFLGRESYTPNDLEFNTSFKETVTTWPTERKNITKKLAKVAEALPPFPYDITPVEQAQIYVDENFFEVWADVLISSGWSREEFKQVNWVLVNYKSKHTSPTLHHQIKNDDVWILFEEIVPSDYRRQLIENTQKAHNSSNKSKLSFLKSINNRKLQKLTPHRIMNHQESALEFYPSAPQRQNLNEHHSTNLSTLRPSSSFSPNSTNPPSMIASLGHDHSTFSRLERSASLDSSSRLTFNVSQVETQSLLVNHSHHHHHHHEHDYDHHHPPPPHHHHRHHHQDQIPQSTIMERNLSISPSIHDQASLSPDMQPASIQSFSPNRTHYNSNSTRTSVEIDLDHQPGNTSQTGSNCTTSPWSESEERASPDQAISSTIKVAHKKTLTNQSSSTPPHSPEKVVLKPLQIVERRQPLNSQSERVQAILASLKKVNVQTESDETKFADNSQNTAKCAKDNPFQQKIKKVSNIVDMFEQGEPKLTTKSSSPSNKHSKLN</sequence>
<protein>
    <recommendedName>
        <fullName evidence="2">Meiotically up-regulated protein Msb1/Mug8 domain-containing protein</fullName>
    </recommendedName>
</protein>
<feature type="compositionally biased region" description="Polar residues" evidence="1">
    <location>
        <begin position="751"/>
        <end position="784"/>
    </location>
</feature>
<comment type="caution">
    <text evidence="3">The sequence shown here is derived from an EMBL/GenBank/DDBJ whole genome shotgun (WGS) entry which is preliminary data.</text>
</comment>
<feature type="compositionally biased region" description="Polar residues" evidence="1">
    <location>
        <begin position="17"/>
        <end position="38"/>
    </location>
</feature>
<feature type="compositionally biased region" description="Polar residues" evidence="1">
    <location>
        <begin position="793"/>
        <end position="809"/>
    </location>
</feature>
<dbReference type="Gene3D" id="1.10.555.10">
    <property type="entry name" value="Rho GTPase activation protein"/>
    <property type="match status" value="1"/>
</dbReference>
<dbReference type="SUPFAM" id="SSF48350">
    <property type="entry name" value="GTPase activation domain, GAP"/>
    <property type="match status" value="1"/>
</dbReference>
<gene>
    <name evidence="3" type="ORF">O181_025062</name>
</gene>
<name>A0A9Q3CKG0_9BASI</name>